<accession>A0ABU3ST73</accession>
<proteinExistence type="predicted"/>
<evidence type="ECO:0000259" key="1">
    <source>
        <dbReference type="Pfam" id="PF21623"/>
    </source>
</evidence>
<name>A0ABU3ST73_9ALTE</name>
<comment type="caution">
    <text evidence="2">The sequence shown here is derived from an EMBL/GenBank/DDBJ whole genome shotgun (WGS) entry which is preliminary data.</text>
</comment>
<dbReference type="EMBL" id="JAWDIO010000002">
    <property type="protein sequence ID" value="MDU0353219.1"/>
    <property type="molecule type" value="Genomic_DNA"/>
</dbReference>
<dbReference type="Pfam" id="PF21623">
    <property type="entry name" value="HK_sensor_dom_bact"/>
    <property type="match status" value="1"/>
</dbReference>
<evidence type="ECO:0000313" key="2">
    <source>
        <dbReference type="EMBL" id="MDU0353219.1"/>
    </source>
</evidence>
<dbReference type="SUPFAM" id="SSF103190">
    <property type="entry name" value="Sensory domain-like"/>
    <property type="match status" value="1"/>
</dbReference>
<sequence length="314" mass="36387">MVIVVIGLFEASLNISVKTEVESRLHETADHIDAQMQEQLDKYRRDIRFLHETPPISGLVRAMKYNGIDPDSQNTYQQWAEQLQTTFVAFMEHNQEYDQIRIISGNEDGLELVRVERVLGKIQRVKASQLQSKKDRDYFSASLQLAEGELYMSQFSLNREFGQIEVPYRPTLRISIPIFINEHQRLGFLILNINAQPILDSLVLMAGNQFQLVMTDNDGYYLVSPNDREKFSRDLAPELQWQNSYQMEEAIAQDFTKVVRADDVSTVFYAYEKKVRVAGISEDGFLLIRVLALSVSLLRWPWNVVLAYMFFCLP</sequence>
<dbReference type="Gene3D" id="3.30.450.20">
    <property type="entry name" value="PAS domain"/>
    <property type="match status" value="1"/>
</dbReference>
<dbReference type="InterPro" id="IPR029151">
    <property type="entry name" value="Sensor-like_sf"/>
</dbReference>
<gene>
    <name evidence="2" type="ORF">RS130_04090</name>
</gene>
<dbReference type="Proteomes" id="UP001247805">
    <property type="component" value="Unassembled WGS sequence"/>
</dbReference>
<evidence type="ECO:0000313" key="3">
    <source>
        <dbReference type="Proteomes" id="UP001247805"/>
    </source>
</evidence>
<reference evidence="2 3" key="1">
    <citation type="submission" date="2023-10" db="EMBL/GenBank/DDBJ databases">
        <title>Glaciecola aquimarina strain GGW-M5 nov., isolated from a coastal seawater.</title>
        <authorList>
            <person name="Bayburt H."/>
            <person name="Kim J.M."/>
            <person name="Choi B.J."/>
            <person name="Jeon C.O."/>
        </authorList>
    </citation>
    <scope>NUCLEOTIDE SEQUENCE [LARGE SCALE GENOMIC DNA]</scope>
    <source>
        <strain evidence="2 3">KCTC 32108</strain>
    </source>
</reference>
<feature type="domain" description="Histidine kinase VP0354-like sensor" evidence="1">
    <location>
        <begin position="75"/>
        <end position="246"/>
    </location>
</feature>
<protein>
    <submittedName>
        <fullName evidence="2">Cache domain-containing protein</fullName>
    </submittedName>
</protein>
<keyword evidence="3" id="KW-1185">Reference proteome</keyword>
<organism evidence="2 3">
    <name type="scientific">Paraglaciecola aquimarina</name>
    <dbReference type="NCBI Taxonomy" id="1235557"/>
    <lineage>
        <taxon>Bacteria</taxon>
        <taxon>Pseudomonadati</taxon>
        <taxon>Pseudomonadota</taxon>
        <taxon>Gammaproteobacteria</taxon>
        <taxon>Alteromonadales</taxon>
        <taxon>Alteromonadaceae</taxon>
        <taxon>Paraglaciecola</taxon>
    </lineage>
</organism>
<dbReference type="InterPro" id="IPR048760">
    <property type="entry name" value="VP0354-like_sensor_dom"/>
</dbReference>